<reference evidence="2 3" key="1">
    <citation type="submission" date="2019-10" db="EMBL/GenBank/DDBJ databases">
        <title>Actinomadura rubteroloni sp. nov. and Actinomadura macrotermitis sp. nov., isolated from the gut of fungus growing-termite Macrotermes natalensis.</title>
        <authorList>
            <person name="Benndorf R."/>
            <person name="Martin K."/>
            <person name="Kuefner M."/>
            <person name="De Beer W."/>
            <person name="Kaster A.-K."/>
            <person name="Vollmers J."/>
            <person name="Poulsen M."/>
            <person name="Beemelmanns C."/>
        </authorList>
    </citation>
    <scope>NUCLEOTIDE SEQUENCE [LARGE SCALE GENOMIC DNA]</scope>
    <source>
        <strain evidence="2 3">RB68</strain>
    </source>
</reference>
<dbReference type="InterPro" id="IPR016516">
    <property type="entry name" value="UCP07580"/>
</dbReference>
<dbReference type="InterPro" id="IPR009078">
    <property type="entry name" value="Ferritin-like_SF"/>
</dbReference>
<evidence type="ECO:0000313" key="3">
    <source>
        <dbReference type="Proteomes" id="UP000487268"/>
    </source>
</evidence>
<dbReference type="PANTHER" id="PTHR39456">
    <property type="entry name" value="METAL-DEPENDENT HYDROLASE"/>
    <property type="match status" value="1"/>
</dbReference>
<accession>A0A7K0C3A0</accession>
<name>A0A7K0C3A0_9ACTN</name>
<dbReference type="PIRSF" id="PIRSF007580">
    <property type="entry name" value="UCP07580"/>
    <property type="match status" value="1"/>
</dbReference>
<proteinExistence type="predicted"/>
<protein>
    <recommendedName>
        <fullName evidence="4">Metal-dependent hydrolase</fullName>
    </recommendedName>
</protein>
<feature type="region of interest" description="Disordered" evidence="1">
    <location>
        <begin position="240"/>
        <end position="266"/>
    </location>
</feature>
<dbReference type="SUPFAM" id="SSF47240">
    <property type="entry name" value="Ferritin-like"/>
    <property type="match status" value="1"/>
</dbReference>
<dbReference type="Proteomes" id="UP000487268">
    <property type="component" value="Unassembled WGS sequence"/>
</dbReference>
<keyword evidence="3" id="KW-1185">Reference proteome</keyword>
<evidence type="ECO:0000256" key="1">
    <source>
        <dbReference type="SAM" id="MobiDB-lite"/>
    </source>
</evidence>
<dbReference type="AlphaFoldDB" id="A0A7K0C3A0"/>
<dbReference type="PANTHER" id="PTHR39456:SF1">
    <property type="entry name" value="METAL-DEPENDENT HYDROLASE"/>
    <property type="match status" value="1"/>
</dbReference>
<evidence type="ECO:0000313" key="2">
    <source>
        <dbReference type="EMBL" id="MQY07856.1"/>
    </source>
</evidence>
<evidence type="ECO:0008006" key="4">
    <source>
        <dbReference type="Google" id="ProtNLM"/>
    </source>
</evidence>
<organism evidence="2 3">
    <name type="scientific">Actinomadura macrotermitis</name>
    <dbReference type="NCBI Taxonomy" id="2585200"/>
    <lineage>
        <taxon>Bacteria</taxon>
        <taxon>Bacillati</taxon>
        <taxon>Actinomycetota</taxon>
        <taxon>Actinomycetes</taxon>
        <taxon>Streptosporangiales</taxon>
        <taxon>Thermomonosporaceae</taxon>
        <taxon>Actinomadura</taxon>
    </lineage>
</organism>
<sequence>MSHVVAALSAVFPEGEAYFIRTVRNYRDQVTDPGLKEQVTGFVAQEAAHRREHRQFNDRLAALGYPTPLVDRLTRYVFGLTEKSVPRNVQLAVTAALEHYTATLAEVLLTDPDAQKLFGDDEIRTMFLWHALEEVEHKAVAFDVYQVIGGGPLLRAWTMRLVSLSFVGSISFSAALSMALDPAAYDPRRLLPSVVRLRRSPWLRRDTLRRIQDYQRADFHPGDRETAALVARWSDELSPRIGKPVSMARHGEPQPGSPADGRRPDR</sequence>
<comment type="caution">
    <text evidence="2">The sequence shown here is derived from an EMBL/GenBank/DDBJ whole genome shotgun (WGS) entry which is preliminary data.</text>
</comment>
<dbReference type="EMBL" id="WEGH01000004">
    <property type="protein sequence ID" value="MQY07856.1"/>
    <property type="molecule type" value="Genomic_DNA"/>
</dbReference>
<gene>
    <name evidence="2" type="ORF">ACRB68_59580</name>
</gene>
<dbReference type="Pfam" id="PF10118">
    <property type="entry name" value="Metal_hydrol"/>
    <property type="match status" value="1"/>
</dbReference>